<dbReference type="InterPro" id="IPR013907">
    <property type="entry name" value="Sds3"/>
</dbReference>
<sequence>MSTDDSKNDNVVNAPTDEDAKRTEEDLGEQENRSELGEEDLTDAEIEALRRELAAEVSELEWEFKHAKEMLYNERISQVENKLEQARSGTAAEFLHVVSLVEETYRIRQQVAKCRMDFAMEVADKEVDNELQIARCAVTERLQVTEDQIRLRLQEDLCRMQVERIYTPTMGVDATPSHRKTRSTDNQSGPFSTDRRFGADPNHRSILSQLDSNLYLPSLNLEPRKKPVSLSPTAPRLIYQLPEEEIRADVEAIMAAVKEHKLALAMAEMSSGKRVC</sequence>
<reference evidence="7" key="1">
    <citation type="submission" date="2024-06" db="EMBL/GenBank/DDBJ databases">
        <authorList>
            <person name="Liu X."/>
            <person name="Lenzi L."/>
            <person name="Haldenby T S."/>
            <person name="Uol C."/>
        </authorList>
    </citation>
    <scope>NUCLEOTIDE SEQUENCE</scope>
</reference>
<feature type="region of interest" description="Disordered" evidence="6">
    <location>
        <begin position="171"/>
        <end position="203"/>
    </location>
</feature>
<keyword evidence="4" id="KW-0804">Transcription</keyword>
<evidence type="ECO:0000256" key="2">
    <source>
        <dbReference type="ARBA" id="ARBA00022491"/>
    </source>
</evidence>
<dbReference type="GO" id="GO:0005654">
    <property type="term" value="C:nucleoplasm"/>
    <property type="evidence" value="ECO:0007669"/>
    <property type="project" value="UniProtKB-ARBA"/>
</dbReference>
<feature type="region of interest" description="Disordered" evidence="6">
    <location>
        <begin position="1"/>
        <end position="42"/>
    </location>
</feature>
<keyword evidence="3" id="KW-0805">Transcription regulation</keyword>
<keyword evidence="2" id="KW-0678">Repressor</keyword>
<proteinExistence type="predicted"/>
<evidence type="ECO:0000256" key="3">
    <source>
        <dbReference type="ARBA" id="ARBA00023015"/>
    </source>
</evidence>
<dbReference type="SMART" id="SM01401">
    <property type="entry name" value="Sds3"/>
    <property type="match status" value="1"/>
</dbReference>
<feature type="compositionally biased region" description="Basic and acidic residues" evidence="6">
    <location>
        <begin position="18"/>
        <end position="36"/>
    </location>
</feature>
<comment type="subcellular location">
    <subcellularLocation>
        <location evidence="1">Nucleus</location>
    </subcellularLocation>
</comment>
<evidence type="ECO:0000256" key="5">
    <source>
        <dbReference type="ARBA" id="ARBA00023242"/>
    </source>
</evidence>
<organism evidence="7 8">
    <name type="scientific">Calicophoron daubneyi</name>
    <name type="common">Rumen fluke</name>
    <name type="synonym">Paramphistomum daubneyi</name>
    <dbReference type="NCBI Taxonomy" id="300641"/>
    <lineage>
        <taxon>Eukaryota</taxon>
        <taxon>Metazoa</taxon>
        <taxon>Spiralia</taxon>
        <taxon>Lophotrochozoa</taxon>
        <taxon>Platyhelminthes</taxon>
        <taxon>Trematoda</taxon>
        <taxon>Digenea</taxon>
        <taxon>Plagiorchiida</taxon>
        <taxon>Pronocephalata</taxon>
        <taxon>Paramphistomoidea</taxon>
        <taxon>Paramphistomidae</taxon>
        <taxon>Calicophoron</taxon>
    </lineage>
</organism>
<dbReference type="PANTHER" id="PTHR21964">
    <property type="entry name" value="BREAST CANCER METASTASIS-SUPPRESSOR 1"/>
    <property type="match status" value="1"/>
</dbReference>
<evidence type="ECO:0000256" key="6">
    <source>
        <dbReference type="SAM" id="MobiDB-lite"/>
    </source>
</evidence>
<feature type="compositionally biased region" description="Basic and acidic residues" evidence="6">
    <location>
        <begin position="193"/>
        <end position="203"/>
    </location>
</feature>
<accession>A0AAV2T1N2</accession>
<evidence type="ECO:0008006" key="9">
    <source>
        <dbReference type="Google" id="ProtNLM"/>
    </source>
</evidence>
<evidence type="ECO:0000313" key="8">
    <source>
        <dbReference type="Proteomes" id="UP001497525"/>
    </source>
</evidence>
<evidence type="ECO:0000313" key="7">
    <source>
        <dbReference type="EMBL" id="CAL5130585.1"/>
    </source>
</evidence>
<dbReference type="GO" id="GO:0010468">
    <property type="term" value="P:regulation of gene expression"/>
    <property type="evidence" value="ECO:0007669"/>
    <property type="project" value="UniProtKB-ARBA"/>
</dbReference>
<dbReference type="Gene3D" id="1.20.5.1500">
    <property type="match status" value="1"/>
</dbReference>
<evidence type="ECO:0000256" key="4">
    <source>
        <dbReference type="ARBA" id="ARBA00023163"/>
    </source>
</evidence>
<dbReference type="EMBL" id="CAXLJL010000068">
    <property type="protein sequence ID" value="CAL5130585.1"/>
    <property type="molecule type" value="Genomic_DNA"/>
</dbReference>
<dbReference type="Pfam" id="PF08598">
    <property type="entry name" value="Sds3"/>
    <property type="match status" value="1"/>
</dbReference>
<dbReference type="Proteomes" id="UP001497525">
    <property type="component" value="Unassembled WGS sequence"/>
</dbReference>
<gene>
    <name evidence="7" type="ORF">CDAUBV1_LOCUS2764</name>
</gene>
<keyword evidence="5" id="KW-0539">Nucleus</keyword>
<name>A0AAV2T1N2_CALDB</name>
<evidence type="ECO:0000256" key="1">
    <source>
        <dbReference type="ARBA" id="ARBA00004123"/>
    </source>
</evidence>
<dbReference type="AlphaFoldDB" id="A0AAV2T1N2"/>
<comment type="caution">
    <text evidence="7">The sequence shown here is derived from an EMBL/GenBank/DDBJ whole genome shotgun (WGS) entry which is preliminary data.</text>
</comment>
<protein>
    <recommendedName>
        <fullName evidence="9">Breast cancer metastasis-suppressor 1-like protein</fullName>
    </recommendedName>
</protein>